<dbReference type="Proteomes" id="UP000288246">
    <property type="component" value="Unassembled WGS sequence"/>
</dbReference>
<proteinExistence type="predicted"/>
<accession>A0A401UYH0</accession>
<gene>
    <name evidence="2" type="ORF">CTKZ_12990</name>
</gene>
<feature type="transmembrane region" description="Helical" evidence="1">
    <location>
        <begin position="137"/>
        <end position="157"/>
    </location>
</feature>
<comment type="caution">
    <text evidence="2">The sequence shown here is derived from an EMBL/GenBank/DDBJ whole genome shotgun (WGS) entry which is preliminary data.</text>
</comment>
<evidence type="ECO:0008006" key="4">
    <source>
        <dbReference type="Google" id="ProtNLM"/>
    </source>
</evidence>
<sequence length="187" mass="20122">MSVGLVVTAGAGTVIAYEVCRRYVLGKDAGLLTVVTTAWRQSWKQATAVGLLAVPVAAAGIVSLSYLPTSGLAEVLVPLLVVGLVLLLLLFWCLPLVARFTNPTWRQLRNGFTLGLTTPSLTFLLAIAAVLGGVLLWNVPIAVLVVPGLILVWWCYLLERFFVARRFVPPPEPQEAADSGDRREALS</sequence>
<keyword evidence="1" id="KW-1133">Transmembrane helix</keyword>
<organism evidence="2 3">
    <name type="scientific">Cellulomonas algicola</name>
    <dbReference type="NCBI Taxonomy" id="2071633"/>
    <lineage>
        <taxon>Bacteria</taxon>
        <taxon>Bacillati</taxon>
        <taxon>Actinomycetota</taxon>
        <taxon>Actinomycetes</taxon>
        <taxon>Micrococcales</taxon>
        <taxon>Cellulomonadaceae</taxon>
        <taxon>Cellulomonas</taxon>
    </lineage>
</organism>
<evidence type="ECO:0000313" key="3">
    <source>
        <dbReference type="Proteomes" id="UP000288246"/>
    </source>
</evidence>
<name>A0A401UYH0_9CELL</name>
<keyword evidence="1" id="KW-0472">Membrane</keyword>
<keyword evidence="3" id="KW-1185">Reference proteome</keyword>
<evidence type="ECO:0000313" key="2">
    <source>
        <dbReference type="EMBL" id="GCD19737.1"/>
    </source>
</evidence>
<feature type="transmembrane region" description="Helical" evidence="1">
    <location>
        <begin position="110"/>
        <end position="131"/>
    </location>
</feature>
<dbReference type="EMBL" id="BHYL01000093">
    <property type="protein sequence ID" value="GCD19737.1"/>
    <property type="molecule type" value="Genomic_DNA"/>
</dbReference>
<protein>
    <recommendedName>
        <fullName evidence="4">DUF624 domain-containing protein</fullName>
    </recommendedName>
</protein>
<dbReference type="AlphaFoldDB" id="A0A401UYH0"/>
<reference evidence="2 3" key="1">
    <citation type="submission" date="2018-11" db="EMBL/GenBank/DDBJ databases">
        <title>Draft genome sequence of Cellulomonas takizawaensis strain TKZ-21.</title>
        <authorList>
            <person name="Yamamura H."/>
            <person name="Hayashi T."/>
            <person name="Hamada M."/>
            <person name="Serisawa Y."/>
            <person name="Matsuyama K."/>
            <person name="Nakagawa Y."/>
            <person name="Otoguro M."/>
            <person name="Yanagida F."/>
            <person name="Hayakawa M."/>
        </authorList>
    </citation>
    <scope>NUCLEOTIDE SEQUENCE [LARGE SCALE GENOMIC DNA]</scope>
    <source>
        <strain evidence="2 3">TKZ-21</strain>
    </source>
</reference>
<keyword evidence="1" id="KW-0812">Transmembrane</keyword>
<evidence type="ECO:0000256" key="1">
    <source>
        <dbReference type="SAM" id="Phobius"/>
    </source>
</evidence>
<feature type="transmembrane region" description="Helical" evidence="1">
    <location>
        <begin position="75"/>
        <end position="98"/>
    </location>
</feature>
<feature type="transmembrane region" description="Helical" evidence="1">
    <location>
        <begin position="48"/>
        <end position="69"/>
    </location>
</feature>